<feature type="transmembrane region" description="Helical" evidence="7">
    <location>
        <begin position="485"/>
        <end position="508"/>
    </location>
</feature>
<accession>A0A6P2DJY0</accession>
<keyword evidence="5 7" id="KW-0472">Membrane</keyword>
<dbReference type="Pfam" id="PF02687">
    <property type="entry name" value="FtsX"/>
    <property type="match status" value="2"/>
</dbReference>
<feature type="transmembrane region" description="Helical" evidence="7">
    <location>
        <begin position="783"/>
        <end position="802"/>
    </location>
</feature>
<evidence type="ECO:0000259" key="8">
    <source>
        <dbReference type="Pfam" id="PF02687"/>
    </source>
</evidence>
<dbReference type="GO" id="GO:0005886">
    <property type="term" value="C:plasma membrane"/>
    <property type="evidence" value="ECO:0007669"/>
    <property type="project" value="UniProtKB-SubCell"/>
</dbReference>
<evidence type="ECO:0000256" key="1">
    <source>
        <dbReference type="ARBA" id="ARBA00004651"/>
    </source>
</evidence>
<reference evidence="9 10" key="1">
    <citation type="submission" date="2019-05" db="EMBL/GenBank/DDBJ databases">
        <authorList>
            <consortium name="Science for Life Laboratories"/>
        </authorList>
    </citation>
    <scope>NUCLEOTIDE SEQUENCE [LARGE SCALE GENOMIC DNA]</scope>
    <source>
        <strain evidence="9">Soil9</strain>
    </source>
</reference>
<dbReference type="PANTHER" id="PTHR30572:SF4">
    <property type="entry name" value="ABC TRANSPORTER PERMEASE YTRF"/>
    <property type="match status" value="1"/>
</dbReference>
<evidence type="ECO:0000256" key="3">
    <source>
        <dbReference type="ARBA" id="ARBA00022692"/>
    </source>
</evidence>
<dbReference type="PANTHER" id="PTHR30572">
    <property type="entry name" value="MEMBRANE COMPONENT OF TRANSPORTER-RELATED"/>
    <property type="match status" value="1"/>
</dbReference>
<feature type="transmembrane region" description="Helical" evidence="7">
    <location>
        <begin position="352"/>
        <end position="378"/>
    </location>
</feature>
<gene>
    <name evidence="9" type="ORF">SOIL9_74660</name>
</gene>
<keyword evidence="3 7" id="KW-0812">Transmembrane</keyword>
<dbReference type="InterPro" id="IPR003838">
    <property type="entry name" value="ABC3_permease_C"/>
</dbReference>
<feature type="transmembrane region" description="Helical" evidence="7">
    <location>
        <begin position="452"/>
        <end position="473"/>
    </location>
</feature>
<comment type="subcellular location">
    <subcellularLocation>
        <location evidence="1">Cell membrane</location>
        <topology evidence="1">Multi-pass membrane protein</topology>
    </subcellularLocation>
</comment>
<dbReference type="AlphaFoldDB" id="A0A6P2DJY0"/>
<sequence length="907" mass="97270">MSVYRLLALRYLLQRWDRAALIVASIALGVATLVSARILNQCIEAAAQDTTTPAGNAELYVTNGEAGVLRAVVDDLRAAHVPGVKSVQPLIFDRVTVPDLGDRIAVLVGAEVSSQLLTEDNALKVKVQQLEIERIIGWQLLPVLAAIKDGDFTKASELWDRIPARLVVVSKSVYDDWLARTGGNRPFVIRYATRDVECLPVGVVEFEKDSPLAPLGKNFIGMSVGQANQVIRPTLPLAVVSGGLGEIAAGTLNPPRVNRIDLFLAPGADKDEVASAAEKVVGRRAEVRTPDMQRRSTQEVVSGLQIGVLMCSVGAMIIGLFLVYNAMAVTVAERRADIGILRSIGGTRAQIVALFSLAAAFLGLVGAVLGVPLGILLAEVTLSQFRAELESIFLNPEVNPTRLSWTNSALAVLVGVTTAIFAALVPAIQAANDDPAHVVRRSAGGAKGLWKLAHRVACAGMVVTGVTLVLLRFQLPPRVGSVGGLTLVLVGLLLASPILVAVLVTVLRPLVRATFPFTLRLAFDNLSRAPGRTGVVIGALGAGVALMFQTAGVGRSNEEPVLSWITQVVQADHFVFSGNMTSANSSNSPMVSAVARELKALPSVENVMSIRYSRPEYNGTIVYLVALDVNTYKEATSARVPEIAANLTRFPELDDKHPDHVGVNKVMVSDNFTARHRVKVGDTISIPGPRGPVDLLIVGAVRDYSWSRGTIFMDRARYAKLFGDDLIDICHIFVKSNRTSASEEDLEKYTANKGLFLTNRDSLRKFISGLLSRVYVLAYMQQILVGVVAALGVVTALLISVLQRKRELGLLLAVGATPGQVMRSVLAEAFLMGVIGTALGILIGLPMEWYVLKVMFVDESGFNLDMLIPWKATIGIAVVSVTLATLAGLVPAWRAIQTRIPDALQYE</sequence>
<dbReference type="RefSeq" id="WP_162672782.1">
    <property type="nucleotide sequence ID" value="NZ_LR593886.1"/>
</dbReference>
<feature type="transmembrane region" description="Helical" evidence="7">
    <location>
        <begin position="829"/>
        <end position="852"/>
    </location>
</feature>
<dbReference type="KEGG" id="gms:SOIL9_74660"/>
<dbReference type="Proteomes" id="UP000464178">
    <property type="component" value="Chromosome"/>
</dbReference>
<evidence type="ECO:0000256" key="5">
    <source>
        <dbReference type="ARBA" id="ARBA00023136"/>
    </source>
</evidence>
<feature type="transmembrane region" description="Helical" evidence="7">
    <location>
        <begin position="872"/>
        <end position="893"/>
    </location>
</feature>
<protein>
    <recommendedName>
        <fullName evidence="8">ABC3 transporter permease C-terminal domain-containing protein</fullName>
    </recommendedName>
</protein>
<feature type="transmembrane region" description="Helical" evidence="7">
    <location>
        <begin position="409"/>
        <end position="431"/>
    </location>
</feature>
<evidence type="ECO:0000313" key="9">
    <source>
        <dbReference type="EMBL" id="VTS02589.1"/>
    </source>
</evidence>
<keyword evidence="10" id="KW-1185">Reference proteome</keyword>
<dbReference type="EMBL" id="LR593886">
    <property type="protein sequence ID" value="VTS02589.1"/>
    <property type="molecule type" value="Genomic_DNA"/>
</dbReference>
<feature type="domain" description="ABC3 transporter permease C-terminal" evidence="8">
    <location>
        <begin position="784"/>
        <end position="897"/>
    </location>
</feature>
<evidence type="ECO:0000256" key="7">
    <source>
        <dbReference type="SAM" id="Phobius"/>
    </source>
</evidence>
<dbReference type="InterPro" id="IPR050250">
    <property type="entry name" value="Macrolide_Exporter_MacB"/>
</dbReference>
<name>A0A6P2DJY0_9BACT</name>
<feature type="transmembrane region" description="Helical" evidence="7">
    <location>
        <begin position="529"/>
        <end position="548"/>
    </location>
</feature>
<dbReference type="GO" id="GO:0022857">
    <property type="term" value="F:transmembrane transporter activity"/>
    <property type="evidence" value="ECO:0007669"/>
    <property type="project" value="TreeGrafter"/>
</dbReference>
<keyword evidence="4 7" id="KW-1133">Transmembrane helix</keyword>
<evidence type="ECO:0000256" key="2">
    <source>
        <dbReference type="ARBA" id="ARBA00022475"/>
    </source>
</evidence>
<evidence type="ECO:0000256" key="6">
    <source>
        <dbReference type="ARBA" id="ARBA00038076"/>
    </source>
</evidence>
<evidence type="ECO:0000313" key="10">
    <source>
        <dbReference type="Proteomes" id="UP000464178"/>
    </source>
</evidence>
<proteinExistence type="inferred from homology"/>
<feature type="transmembrane region" description="Helical" evidence="7">
    <location>
        <begin position="306"/>
        <end position="331"/>
    </location>
</feature>
<keyword evidence="2" id="KW-1003">Cell membrane</keyword>
<evidence type="ECO:0000256" key="4">
    <source>
        <dbReference type="ARBA" id="ARBA00022989"/>
    </source>
</evidence>
<feature type="domain" description="ABC3 transporter permease C-terminal" evidence="8">
    <location>
        <begin position="312"/>
        <end position="435"/>
    </location>
</feature>
<organism evidence="9 10">
    <name type="scientific">Gemmata massiliana</name>
    <dbReference type="NCBI Taxonomy" id="1210884"/>
    <lineage>
        <taxon>Bacteria</taxon>
        <taxon>Pseudomonadati</taxon>
        <taxon>Planctomycetota</taxon>
        <taxon>Planctomycetia</taxon>
        <taxon>Gemmatales</taxon>
        <taxon>Gemmataceae</taxon>
        <taxon>Gemmata</taxon>
    </lineage>
</organism>
<comment type="similarity">
    <text evidence="6">Belongs to the ABC-4 integral membrane protein family.</text>
</comment>